<dbReference type="SUPFAM" id="SSF50249">
    <property type="entry name" value="Nucleic acid-binding proteins"/>
    <property type="match status" value="1"/>
</dbReference>
<feature type="non-terminal residue" evidence="12">
    <location>
        <position position="1"/>
    </location>
</feature>
<dbReference type="InterPro" id="IPR031327">
    <property type="entry name" value="MCM"/>
</dbReference>
<dbReference type="GO" id="GO:0005524">
    <property type="term" value="F:ATP binding"/>
    <property type="evidence" value="ECO:0007669"/>
    <property type="project" value="UniProtKB-KW"/>
</dbReference>
<evidence type="ECO:0000256" key="3">
    <source>
        <dbReference type="ARBA" id="ARBA00022705"/>
    </source>
</evidence>
<keyword evidence="3" id="KW-0235">DNA replication</keyword>
<dbReference type="Pfam" id="PF17855">
    <property type="entry name" value="MCM_lid"/>
    <property type="match status" value="1"/>
</dbReference>
<protein>
    <recommendedName>
        <fullName evidence="2">DNA helicase</fullName>
        <ecNumber evidence="2">3.6.4.12</ecNumber>
    </recommendedName>
</protein>
<dbReference type="EC" id="3.6.4.12" evidence="2"/>
<dbReference type="Pfam" id="PF17207">
    <property type="entry name" value="MCM_OB"/>
    <property type="match status" value="1"/>
</dbReference>
<keyword evidence="7 10" id="KW-0067">ATP-binding</keyword>
<evidence type="ECO:0000256" key="5">
    <source>
        <dbReference type="ARBA" id="ARBA00022801"/>
    </source>
</evidence>
<evidence type="ECO:0000256" key="10">
    <source>
        <dbReference type="RuleBase" id="RU004070"/>
    </source>
</evidence>
<dbReference type="OrthoDB" id="10036721at2759"/>
<dbReference type="InterPro" id="IPR033762">
    <property type="entry name" value="MCM_OB"/>
</dbReference>
<sequence length="784" mass="88680">MDHKAVDLISNDVPESIEHLFMTFIDSFRIDDEFVYKSQLNRSILTESYCITIALAHISSFSNFLYDSILADPSGVINKLENSLTKKYILNEKTIEEKESDQNGAPFNLINFSIHFDSSANFTPIRMINTSYNNRLIRLKGIVVSVSTPVYKPKMLFLVCKRCLRAIKLSYIPRTCSATCGLDPFEIDASKSLLVDEQIVKIQEMFEDIPAGELPRHFMINLERSLVDTVQPGDHIKVTGIIQLHEKVLNKKVSQSLMLLKSLGLEKEKKNKHIYFTDKERAFFLNFSKYNVHNILLNMFAPQIHGHFDIKKAILCLLFGGTRRTKHGVNLRSDINILLLGDPGCAKSQLLKFTNMISPGVYTSGKGSSAAGLTACVIKRKSGEFALEGGALVLSDYGTCCIDEFDKMNPNDRVSIHEAMEQQTISISKAGINTMLNTRCSVLAAANPVFGRYDEYKNLSDNIDFGSTILSRFDCIFIIKDKENRDKDMRLARHLLNLNIHQNVNQNGQYYKQTHSGDIFGIISSQKGSEIQDLLDLNTKKTEISAYNKNKPSNLVDEKTLNSFDKSVSENKLESSISYADDKDNIINSNKNVDISDCQTGEDLFKNINQNNMFSSSIDFMQKYIAFSKSTVFPTLNKNAQNKLINFYTQTRKAIKYAANTIPITVRQLESLIRMSEALAKMELKKEVGVEHVDEAIRLFTTSTIEAVNQGHCVEGMVRKENEVFIVSERIKKELPLGIAISYEKILNKMVDTERHVTDIALNYLVKMGKVAFKENGQQLLRLF</sequence>
<dbReference type="GO" id="GO:0000727">
    <property type="term" value="P:double-strand break repair via break-induced replication"/>
    <property type="evidence" value="ECO:0007669"/>
    <property type="project" value="TreeGrafter"/>
</dbReference>
<evidence type="ECO:0000256" key="4">
    <source>
        <dbReference type="ARBA" id="ARBA00022741"/>
    </source>
</evidence>
<dbReference type="HOGENOM" id="CLU_000995_7_2_1"/>
<evidence type="ECO:0000313" key="12">
    <source>
        <dbReference type="EMBL" id="EJW03313.1"/>
    </source>
</evidence>
<proteinExistence type="inferred from homology"/>
<reference evidence="12 13" key="1">
    <citation type="submission" date="2011-08" db="EMBL/GenBank/DDBJ databases">
        <authorList>
            <person name="Liu Z.J."/>
            <person name="Shi F.L."/>
            <person name="Lu J.Q."/>
            <person name="Li M."/>
            <person name="Wang Z.L."/>
        </authorList>
    </citation>
    <scope>NUCLEOTIDE SEQUENCE [LARGE SCALE GENOMIC DNA]</scope>
    <source>
        <strain evidence="12 13">USNM 41457</strain>
    </source>
</reference>
<evidence type="ECO:0000256" key="9">
    <source>
        <dbReference type="ARBA" id="ARBA00023242"/>
    </source>
</evidence>
<dbReference type="EMBL" id="AFBI03000002">
    <property type="protein sequence ID" value="EJW03313.1"/>
    <property type="molecule type" value="Genomic_DNA"/>
</dbReference>
<dbReference type="Gene3D" id="3.40.50.300">
    <property type="entry name" value="P-loop containing nucleotide triphosphate hydrolases"/>
    <property type="match status" value="1"/>
</dbReference>
<dbReference type="InterPro" id="IPR001208">
    <property type="entry name" value="MCM_dom"/>
</dbReference>
<dbReference type="STRING" id="1003232.J8ZUG1"/>
<dbReference type="Pfam" id="PF14551">
    <property type="entry name" value="MCM_N"/>
    <property type="match status" value="1"/>
</dbReference>
<comment type="similarity">
    <text evidence="10">Belongs to the MCM family.</text>
</comment>
<dbReference type="VEuPathDB" id="MicrosporidiaDB:EDEG_00222"/>
<feature type="domain" description="MCM C-terminal AAA(+) ATPase" evidence="11">
    <location>
        <begin position="292"/>
        <end position="495"/>
    </location>
</feature>
<dbReference type="InterPro" id="IPR027417">
    <property type="entry name" value="P-loop_NTPase"/>
</dbReference>
<dbReference type="PANTHER" id="PTHR11630">
    <property type="entry name" value="DNA REPLICATION LICENSING FACTOR MCM FAMILY MEMBER"/>
    <property type="match status" value="1"/>
</dbReference>
<comment type="subcellular location">
    <subcellularLocation>
        <location evidence="1">Nucleus</location>
    </subcellularLocation>
</comment>
<dbReference type="PANTHER" id="PTHR11630:SF42">
    <property type="entry name" value="DNA REPLICATION LICENSING FACTOR MCM5"/>
    <property type="match status" value="1"/>
</dbReference>
<dbReference type="GO" id="GO:0017116">
    <property type="term" value="F:single-stranded DNA helicase activity"/>
    <property type="evidence" value="ECO:0007669"/>
    <property type="project" value="TreeGrafter"/>
</dbReference>
<dbReference type="GO" id="GO:0031261">
    <property type="term" value="C:DNA replication preinitiation complex"/>
    <property type="evidence" value="ECO:0007669"/>
    <property type="project" value="UniProtKB-ARBA"/>
</dbReference>
<dbReference type="InterPro" id="IPR041562">
    <property type="entry name" value="MCM_lid"/>
</dbReference>
<dbReference type="Proteomes" id="UP000003163">
    <property type="component" value="Unassembled WGS sequence"/>
</dbReference>
<evidence type="ECO:0000256" key="7">
    <source>
        <dbReference type="ARBA" id="ARBA00022840"/>
    </source>
</evidence>
<dbReference type="SMART" id="SM00350">
    <property type="entry name" value="MCM"/>
    <property type="match status" value="1"/>
</dbReference>
<evidence type="ECO:0000313" key="13">
    <source>
        <dbReference type="Proteomes" id="UP000003163"/>
    </source>
</evidence>
<dbReference type="GO" id="GO:0016787">
    <property type="term" value="F:hydrolase activity"/>
    <property type="evidence" value="ECO:0007669"/>
    <property type="project" value="UniProtKB-KW"/>
</dbReference>
<reference evidence="13" key="2">
    <citation type="submission" date="2015-07" db="EMBL/GenBank/DDBJ databases">
        <title>Contrasting host-pathogen interactions and genome evolution in two generalist and specialist microsporidian pathogens of mosquitoes.</title>
        <authorList>
            <consortium name="The Broad Institute Genomics Platform"/>
            <consortium name="The Broad Institute Genome Sequencing Center for Infectious Disease"/>
            <person name="Cuomo C.A."/>
            <person name="Sanscrainte N.D."/>
            <person name="Goldberg J.M."/>
            <person name="Heiman D."/>
            <person name="Young S."/>
            <person name="Zeng Q."/>
            <person name="Becnel J.J."/>
            <person name="Birren B.W."/>
        </authorList>
    </citation>
    <scope>NUCLEOTIDE SEQUENCE [LARGE SCALE GENOMIC DNA]</scope>
    <source>
        <strain evidence="13">USNM 41457</strain>
    </source>
</reference>
<dbReference type="Gene3D" id="3.30.1640.10">
    <property type="entry name" value="mini-chromosome maintenance (MCM) complex, chain A, domain 1"/>
    <property type="match status" value="1"/>
</dbReference>
<dbReference type="Gene3D" id="2.20.28.10">
    <property type="match status" value="1"/>
</dbReference>
<dbReference type="GO" id="GO:0005656">
    <property type="term" value="C:nuclear pre-replicative complex"/>
    <property type="evidence" value="ECO:0007669"/>
    <property type="project" value="UniProtKB-ARBA"/>
</dbReference>
<evidence type="ECO:0000259" key="11">
    <source>
        <dbReference type="PROSITE" id="PS50051"/>
    </source>
</evidence>
<keyword evidence="13" id="KW-1185">Reference proteome</keyword>
<dbReference type="PROSITE" id="PS00847">
    <property type="entry name" value="MCM_1"/>
    <property type="match status" value="1"/>
</dbReference>
<accession>J8ZUG1</accession>
<dbReference type="PROSITE" id="PS50051">
    <property type="entry name" value="MCM_2"/>
    <property type="match status" value="1"/>
</dbReference>
<evidence type="ECO:0000256" key="2">
    <source>
        <dbReference type="ARBA" id="ARBA00012551"/>
    </source>
</evidence>
<dbReference type="GO" id="GO:0006279">
    <property type="term" value="P:premeiotic DNA replication"/>
    <property type="evidence" value="ECO:0007669"/>
    <property type="project" value="UniProtKB-ARBA"/>
</dbReference>
<name>J8ZUG1_EDHAE</name>
<evidence type="ECO:0000256" key="1">
    <source>
        <dbReference type="ARBA" id="ARBA00004123"/>
    </source>
</evidence>
<dbReference type="Gene3D" id="2.40.50.140">
    <property type="entry name" value="Nucleic acid-binding proteins"/>
    <property type="match status" value="1"/>
</dbReference>
<keyword evidence="4 10" id="KW-0547">Nucleotide-binding</keyword>
<dbReference type="InterPro" id="IPR012340">
    <property type="entry name" value="NA-bd_OB-fold"/>
</dbReference>
<keyword evidence="8 10" id="KW-0238">DNA-binding</keyword>
<dbReference type="GO" id="GO:0006270">
    <property type="term" value="P:DNA replication initiation"/>
    <property type="evidence" value="ECO:0007669"/>
    <property type="project" value="TreeGrafter"/>
</dbReference>
<dbReference type="GO" id="GO:0003697">
    <property type="term" value="F:single-stranded DNA binding"/>
    <property type="evidence" value="ECO:0007669"/>
    <property type="project" value="TreeGrafter"/>
</dbReference>
<gene>
    <name evidence="12" type="ORF">EDEG_00222</name>
</gene>
<dbReference type="Pfam" id="PF00493">
    <property type="entry name" value="MCM"/>
    <property type="match status" value="1"/>
</dbReference>
<dbReference type="InParanoid" id="J8ZUG1"/>
<dbReference type="FunCoup" id="J8ZUG1">
    <property type="interactions" value="239"/>
</dbReference>
<evidence type="ECO:0000256" key="8">
    <source>
        <dbReference type="ARBA" id="ARBA00023125"/>
    </source>
</evidence>
<organism evidence="12 13">
    <name type="scientific">Edhazardia aedis (strain USNM 41457)</name>
    <name type="common">Microsporidian parasite</name>
    <dbReference type="NCBI Taxonomy" id="1003232"/>
    <lineage>
        <taxon>Eukaryota</taxon>
        <taxon>Fungi</taxon>
        <taxon>Fungi incertae sedis</taxon>
        <taxon>Microsporidia</taxon>
        <taxon>Edhazardia</taxon>
    </lineage>
</organism>
<comment type="caution">
    <text evidence="12">The sequence shown here is derived from an EMBL/GenBank/DDBJ whole genome shotgun (WGS) entry which is preliminary data.</text>
</comment>
<dbReference type="OMA" id="IKELYCQ"/>
<dbReference type="GO" id="GO:0043138">
    <property type="term" value="F:3'-5' DNA helicase activity"/>
    <property type="evidence" value="ECO:0007669"/>
    <property type="project" value="TreeGrafter"/>
</dbReference>
<dbReference type="GO" id="GO:0042555">
    <property type="term" value="C:MCM complex"/>
    <property type="evidence" value="ECO:0007669"/>
    <property type="project" value="UniProtKB-ARBA"/>
</dbReference>
<dbReference type="InterPro" id="IPR018525">
    <property type="entry name" value="MCM_CS"/>
</dbReference>
<dbReference type="SUPFAM" id="SSF52540">
    <property type="entry name" value="P-loop containing nucleoside triphosphate hydrolases"/>
    <property type="match status" value="1"/>
</dbReference>
<keyword evidence="5" id="KW-0378">Hydrolase</keyword>
<keyword evidence="6" id="KW-0347">Helicase</keyword>
<evidence type="ECO:0000256" key="6">
    <source>
        <dbReference type="ARBA" id="ARBA00022806"/>
    </source>
</evidence>
<dbReference type="AlphaFoldDB" id="J8ZUG1"/>
<dbReference type="PRINTS" id="PR01657">
    <property type="entry name" value="MCMFAMILY"/>
</dbReference>
<keyword evidence="9" id="KW-0539">Nucleus</keyword>
<dbReference type="InterPro" id="IPR027925">
    <property type="entry name" value="MCM_N"/>
</dbReference>
<dbReference type="GO" id="GO:0043596">
    <property type="term" value="C:nuclear replication fork"/>
    <property type="evidence" value="ECO:0007669"/>
    <property type="project" value="UniProtKB-ARBA"/>
</dbReference>